<dbReference type="SUPFAM" id="SSF48452">
    <property type="entry name" value="TPR-like"/>
    <property type="match status" value="1"/>
</dbReference>
<feature type="repeat" description="PPR" evidence="3">
    <location>
        <begin position="244"/>
        <end position="278"/>
    </location>
</feature>
<name>A0A540MBL5_MALBA</name>
<dbReference type="PANTHER" id="PTHR47926">
    <property type="entry name" value="PENTATRICOPEPTIDE REPEAT-CONTAINING PROTEIN"/>
    <property type="match status" value="1"/>
</dbReference>
<evidence type="ECO:0000259" key="4">
    <source>
        <dbReference type="Pfam" id="PF14432"/>
    </source>
</evidence>
<dbReference type="EMBL" id="VIEB01000299">
    <property type="protein sequence ID" value="TQD96137.1"/>
    <property type="molecule type" value="Genomic_DNA"/>
</dbReference>
<feature type="repeat" description="PPR" evidence="3">
    <location>
        <begin position="415"/>
        <end position="449"/>
    </location>
</feature>
<dbReference type="NCBIfam" id="TIGR00756">
    <property type="entry name" value="PPR"/>
    <property type="match status" value="9"/>
</dbReference>
<accession>A0A540MBL5</accession>
<keyword evidence="2" id="KW-0677">Repeat</keyword>
<gene>
    <name evidence="5" type="ORF">C1H46_018280</name>
</gene>
<dbReference type="GO" id="GO:0008270">
    <property type="term" value="F:zinc ion binding"/>
    <property type="evidence" value="ECO:0007669"/>
    <property type="project" value="InterPro"/>
</dbReference>
<protein>
    <recommendedName>
        <fullName evidence="4">DYW domain-containing protein</fullName>
    </recommendedName>
</protein>
<dbReference type="InterPro" id="IPR011990">
    <property type="entry name" value="TPR-like_helical_dom_sf"/>
</dbReference>
<dbReference type="InterPro" id="IPR046960">
    <property type="entry name" value="PPR_At4g14850-like_plant"/>
</dbReference>
<evidence type="ECO:0000313" key="6">
    <source>
        <dbReference type="Proteomes" id="UP000315295"/>
    </source>
</evidence>
<feature type="domain" description="DYW" evidence="4">
    <location>
        <begin position="809"/>
        <end position="862"/>
    </location>
</feature>
<dbReference type="FunFam" id="1.25.40.10:FF:000393">
    <property type="entry name" value="Pentatricopeptide repeat-containing protein At1g20230"/>
    <property type="match status" value="2"/>
</dbReference>
<feature type="repeat" description="PPR" evidence="3">
    <location>
        <begin position="587"/>
        <end position="621"/>
    </location>
</feature>
<evidence type="ECO:0000256" key="1">
    <source>
        <dbReference type="ARBA" id="ARBA00006643"/>
    </source>
</evidence>
<feature type="repeat" description="PPR" evidence="3">
    <location>
        <begin position="314"/>
        <end position="348"/>
    </location>
</feature>
<dbReference type="AlphaFoldDB" id="A0A540MBL5"/>
<sequence length="945" mass="106071">MENFTIPCKSSPPTAIIPPKFSNPSEFSPRQTKPTISFCRKTLPKSTDSHLNYLCKNGELTKAVTVLESIAKSGSKVTSTTYMNLLQSCIDTNCIQLGRKIHERIDVVEELNPFVETKLVSMYAKCGFLDDARKVFYAMRERNLYSWSAMIGACVRDQRWKEVVELFYSMMRDGVLPDYFLFPKILQACGNCRNLEATKLIHSIVVRCNLSSCIQVNNSILAVYAKCGKLKWARRFFDDMDEKDGVSWNAIISGYCYKGETEEAQRLFDAMSKEGIQPGLVTWNTLIASHNQLGHCDVAMELMRRMESCGITPDVYTWTSMISGFAQNNRKNQSLDLLKKMLLAGVQPNGITITSAISACTSLKSLNKGLEIYSIAIKMGFINDVLVGNALIGMFSKCGDLEAAQKVFVRIPEKDVYTWNSMIGGYCQARYCGKAYELFMKMQESDVHPNAVTWNVMITGYMQSGDADQAMDLFQRMEKDGKAKRNTASWNSLVSGYLQLGEKDKALGVFRQMQAYCVNPNSVTILSVLPACANLVATKKVKEIHGSVLRRNLESLVPVANSLIDTYAKSGNIAYSRFIFDRMPSKDIITWNSLISGYVLHGLSDIALDLFDQLKKSGFKRNRGTFASIIYAYSLAGMVDEGRQAFYSITEDYQIIPGLEHYSAMIDLFGRSGRLQEAMQFVEDMPIEPDSSIWAALFTACRIHGNLALAVRVGEHLLDLEPGNILIQQLLLQAYALCGKSEDTSKLRKFGRDAAIKKFTGQCWIEFKNSVHMYTAGDRSKLCSNFLNSWLQNIDEKAKRPDFCNELCVEEEEGGISWVHSEKLAFAFALIGSPSVPRSIRMVKNLRMCGDCHRTAKYISMAFGPLKIWNAEEAVKYTSQKPKSPPLTSYLHGKHPDEDCRGHCRKRWLWGGKRARRALCVPVPWGGGGGRSWDDGVFSGISRFI</sequence>
<feature type="repeat" description="PPR" evidence="3">
    <location>
        <begin position="279"/>
        <end position="313"/>
    </location>
</feature>
<comment type="similarity">
    <text evidence="1">Belongs to the PPR family. PCMP-H subfamily.</text>
</comment>
<dbReference type="PROSITE" id="PS51375">
    <property type="entry name" value="PPR"/>
    <property type="match status" value="8"/>
</dbReference>
<dbReference type="InterPro" id="IPR002885">
    <property type="entry name" value="PPR_rpt"/>
</dbReference>
<evidence type="ECO:0000256" key="3">
    <source>
        <dbReference type="PROSITE-ProRule" id="PRU00708"/>
    </source>
</evidence>
<dbReference type="Pfam" id="PF13041">
    <property type="entry name" value="PPR_2"/>
    <property type="match status" value="4"/>
</dbReference>
<dbReference type="Proteomes" id="UP000315295">
    <property type="component" value="Unassembled WGS sequence"/>
</dbReference>
<dbReference type="FunFam" id="1.25.40.10:FF:001093">
    <property type="entry name" value="Pentatricopeptide repeat-containing protein At2g34400"/>
    <property type="match status" value="1"/>
</dbReference>
<dbReference type="InterPro" id="IPR032867">
    <property type="entry name" value="DYW_dom"/>
</dbReference>
<dbReference type="GO" id="GO:0003723">
    <property type="term" value="F:RNA binding"/>
    <property type="evidence" value="ECO:0007669"/>
    <property type="project" value="InterPro"/>
</dbReference>
<dbReference type="Pfam" id="PF01535">
    <property type="entry name" value="PPR"/>
    <property type="match status" value="5"/>
</dbReference>
<keyword evidence="6" id="KW-1185">Reference proteome</keyword>
<dbReference type="FunFam" id="1.25.40.10:FF:000380">
    <property type="entry name" value="Pentatricopeptide repeat-containing protein, chloroplastic"/>
    <property type="match status" value="1"/>
</dbReference>
<proteinExistence type="inferred from homology"/>
<dbReference type="Gene3D" id="1.25.40.10">
    <property type="entry name" value="Tetratricopeptide repeat domain"/>
    <property type="match status" value="5"/>
</dbReference>
<dbReference type="PANTHER" id="PTHR47926:SF369">
    <property type="entry name" value="DYW DOMAIN-CONTAINING PROTEIN"/>
    <property type="match status" value="1"/>
</dbReference>
<feature type="repeat" description="PPR" evidence="3">
    <location>
        <begin position="143"/>
        <end position="177"/>
    </location>
</feature>
<feature type="repeat" description="PPR" evidence="3">
    <location>
        <begin position="450"/>
        <end position="484"/>
    </location>
</feature>
<dbReference type="STRING" id="106549.A0A540MBL5"/>
<reference evidence="5 6" key="1">
    <citation type="journal article" date="2019" name="G3 (Bethesda)">
        <title>Sequencing of a Wild Apple (Malus baccata) Genome Unravels the Differences Between Cultivated and Wild Apple Species Regarding Disease Resistance and Cold Tolerance.</title>
        <authorList>
            <person name="Chen X."/>
        </authorList>
    </citation>
    <scope>NUCLEOTIDE SEQUENCE [LARGE SCALE GENOMIC DNA]</scope>
    <source>
        <strain evidence="6">cv. Shandingzi</strain>
        <tissue evidence="5">Leaves</tissue>
    </source>
</reference>
<evidence type="ECO:0000256" key="2">
    <source>
        <dbReference type="ARBA" id="ARBA00022737"/>
    </source>
</evidence>
<evidence type="ECO:0000313" key="5">
    <source>
        <dbReference type="EMBL" id="TQD96137.1"/>
    </source>
</evidence>
<feature type="repeat" description="PPR" evidence="3">
    <location>
        <begin position="486"/>
        <end position="520"/>
    </location>
</feature>
<organism evidence="5 6">
    <name type="scientific">Malus baccata</name>
    <name type="common">Siberian crab apple</name>
    <name type="synonym">Pyrus baccata</name>
    <dbReference type="NCBI Taxonomy" id="106549"/>
    <lineage>
        <taxon>Eukaryota</taxon>
        <taxon>Viridiplantae</taxon>
        <taxon>Streptophyta</taxon>
        <taxon>Embryophyta</taxon>
        <taxon>Tracheophyta</taxon>
        <taxon>Spermatophyta</taxon>
        <taxon>Magnoliopsida</taxon>
        <taxon>eudicotyledons</taxon>
        <taxon>Gunneridae</taxon>
        <taxon>Pentapetalae</taxon>
        <taxon>rosids</taxon>
        <taxon>fabids</taxon>
        <taxon>Rosales</taxon>
        <taxon>Rosaceae</taxon>
        <taxon>Amygdaloideae</taxon>
        <taxon>Maleae</taxon>
        <taxon>Malus</taxon>
    </lineage>
</organism>
<dbReference type="Pfam" id="PF14432">
    <property type="entry name" value="DYW_deaminase"/>
    <property type="match status" value="1"/>
</dbReference>
<dbReference type="GO" id="GO:0009451">
    <property type="term" value="P:RNA modification"/>
    <property type="evidence" value="ECO:0007669"/>
    <property type="project" value="InterPro"/>
</dbReference>
<comment type="caution">
    <text evidence="5">The sequence shown here is derived from an EMBL/GenBank/DDBJ whole genome shotgun (WGS) entry which is preliminary data.</text>
</comment>